<dbReference type="Pfam" id="PF04909">
    <property type="entry name" value="Amidohydro_2"/>
    <property type="match status" value="1"/>
</dbReference>
<dbReference type="PANTHER" id="PTHR21240:SF19">
    <property type="entry name" value="CATALYTIC_ HYDROLASE"/>
    <property type="match status" value="1"/>
</dbReference>
<dbReference type="EMBL" id="VUMX01000040">
    <property type="protein sequence ID" value="MST87855.1"/>
    <property type="molecule type" value="Genomic_DNA"/>
</dbReference>
<dbReference type="GO" id="GO:0016787">
    <property type="term" value="F:hydrolase activity"/>
    <property type="evidence" value="ECO:0007669"/>
    <property type="project" value="UniProtKB-KW"/>
</dbReference>
<sequence>MEKIDAHLHLVRDLASYKGIGRSNALGNGEVIWDDGFKTRLFPAGWGADSFRMDQALQVLAQNGVSKAVLLQGSLYGFQNYYSWQAAKKHPDRFIAAFSVDPFADGAMKIVDRHVRDLGFRTMKLEISQGGGLMGYHEEFRLDADPRWEEIFEYIARYPGFVVAIDYGDAGQKSHQPEAIAHLAQRYPQLDFVVCHLSFPKPGKLAELASELRLLSRFDNISCDLAALQDIAQETNYPYPFCQEAVSLGKDILGSQRLLWGSDAPWSATFNRYDQLASWLQDAEIFSERDLHAVMYANAERIYFKPDNIKAMHESADPLVD</sequence>
<dbReference type="GO" id="GO:0016831">
    <property type="term" value="F:carboxy-lyase activity"/>
    <property type="evidence" value="ECO:0007669"/>
    <property type="project" value="InterPro"/>
</dbReference>
<dbReference type="PANTHER" id="PTHR21240">
    <property type="entry name" value="2-AMINO-3-CARBOXYLMUCONATE-6-SEMIALDEHYDE DECARBOXYLASE"/>
    <property type="match status" value="1"/>
</dbReference>
<evidence type="ECO:0000259" key="2">
    <source>
        <dbReference type="Pfam" id="PF04909"/>
    </source>
</evidence>
<dbReference type="InterPro" id="IPR032466">
    <property type="entry name" value="Metal_Hydrolase"/>
</dbReference>
<comment type="caution">
    <text evidence="3">The sequence shown here is derived from an EMBL/GenBank/DDBJ whole genome shotgun (WGS) entry which is preliminary data.</text>
</comment>
<dbReference type="SUPFAM" id="SSF51556">
    <property type="entry name" value="Metallo-dependent hydrolases"/>
    <property type="match status" value="1"/>
</dbReference>
<proteinExistence type="predicted"/>
<dbReference type="OrthoDB" id="9771932at2"/>
<dbReference type="Proteomes" id="UP000438120">
    <property type="component" value="Unassembled WGS sequence"/>
</dbReference>
<keyword evidence="4" id="KW-1185">Reference proteome</keyword>
<dbReference type="InterPro" id="IPR032465">
    <property type="entry name" value="ACMSD"/>
</dbReference>
<accession>A0A6A8MGE4</accession>
<dbReference type="AlphaFoldDB" id="A0A6A8MGE4"/>
<evidence type="ECO:0000313" key="4">
    <source>
        <dbReference type="Proteomes" id="UP000438120"/>
    </source>
</evidence>
<organism evidence="3 4">
    <name type="scientific">Lactobacillus porci</name>
    <dbReference type="NCBI Taxonomy" id="2012477"/>
    <lineage>
        <taxon>Bacteria</taxon>
        <taxon>Bacillati</taxon>
        <taxon>Bacillota</taxon>
        <taxon>Bacilli</taxon>
        <taxon>Lactobacillales</taxon>
        <taxon>Lactobacillaceae</taxon>
        <taxon>Lactobacillus</taxon>
    </lineage>
</organism>
<dbReference type="RefSeq" id="WP_154549464.1">
    <property type="nucleotide sequence ID" value="NZ_VUMX01000040.1"/>
</dbReference>
<name>A0A6A8MGE4_9LACO</name>
<evidence type="ECO:0000256" key="1">
    <source>
        <dbReference type="ARBA" id="ARBA00023239"/>
    </source>
</evidence>
<keyword evidence="1" id="KW-0456">Lyase</keyword>
<reference evidence="3 4" key="1">
    <citation type="submission" date="2019-08" db="EMBL/GenBank/DDBJ databases">
        <title>In-depth cultivation of the pig gut microbiome towards novel bacterial diversity and tailored functional studies.</title>
        <authorList>
            <person name="Wylensek D."/>
            <person name="Hitch T.C.A."/>
            <person name="Clavel T."/>
        </authorList>
    </citation>
    <scope>NUCLEOTIDE SEQUENCE [LARGE SCALE GENOMIC DNA]</scope>
    <source>
        <strain evidence="3 4">Bifido-178-WT-2B</strain>
    </source>
</reference>
<evidence type="ECO:0000313" key="3">
    <source>
        <dbReference type="EMBL" id="MST87855.1"/>
    </source>
</evidence>
<dbReference type="Gene3D" id="3.20.20.140">
    <property type="entry name" value="Metal-dependent hydrolases"/>
    <property type="match status" value="1"/>
</dbReference>
<gene>
    <name evidence="3" type="ORF">FYJ62_09610</name>
</gene>
<feature type="domain" description="Amidohydrolase-related" evidence="2">
    <location>
        <begin position="4"/>
        <end position="304"/>
    </location>
</feature>
<protein>
    <submittedName>
        <fullName evidence="3">Amidohydrolase</fullName>
    </submittedName>
</protein>
<keyword evidence="3" id="KW-0378">Hydrolase</keyword>
<dbReference type="InterPro" id="IPR006680">
    <property type="entry name" value="Amidohydro-rel"/>
</dbReference>